<evidence type="ECO:0000313" key="2">
    <source>
        <dbReference type="EMBL" id="OEE76473.1"/>
    </source>
</evidence>
<organism evidence="2 3">
    <name type="scientific">Vibrio genomosp. F6 str. FF-238</name>
    <dbReference type="NCBI Taxonomy" id="1191298"/>
    <lineage>
        <taxon>Bacteria</taxon>
        <taxon>Pseudomonadati</taxon>
        <taxon>Pseudomonadota</taxon>
        <taxon>Gammaproteobacteria</taxon>
        <taxon>Vibrionales</taxon>
        <taxon>Vibrionaceae</taxon>
        <taxon>Vibrio</taxon>
    </lineage>
</organism>
<name>A0A1E5CZW3_9VIBR</name>
<proteinExistence type="predicted"/>
<sequence>MVSLLKVVFVVNFISISGIMLLLSFVDYFSNSRISDLLFYSGVLIWIVASLTWEGGKVSRNYDVDYVTSKMKSMVKGHDLQSEKWLNYRANYKFGLVMFIAGIPSFIGSFILTYLV</sequence>
<evidence type="ECO:0008006" key="4">
    <source>
        <dbReference type="Google" id="ProtNLM"/>
    </source>
</evidence>
<dbReference type="AlphaFoldDB" id="A0A1E5CZW3"/>
<protein>
    <recommendedName>
        <fullName evidence="4">DUF3899 domain-containing protein</fullName>
    </recommendedName>
</protein>
<dbReference type="Proteomes" id="UP000094165">
    <property type="component" value="Unassembled WGS sequence"/>
</dbReference>
<dbReference type="RefSeq" id="WP_017052159.1">
    <property type="nucleotide sequence ID" value="NZ_AJYW02000117.1"/>
</dbReference>
<evidence type="ECO:0000313" key="3">
    <source>
        <dbReference type="Proteomes" id="UP000094165"/>
    </source>
</evidence>
<feature type="transmembrane region" description="Helical" evidence="1">
    <location>
        <begin position="7"/>
        <end position="25"/>
    </location>
</feature>
<keyword evidence="3" id="KW-1185">Reference proteome</keyword>
<comment type="caution">
    <text evidence="2">The sequence shown here is derived from an EMBL/GenBank/DDBJ whole genome shotgun (WGS) entry which is preliminary data.</text>
</comment>
<keyword evidence="1" id="KW-1133">Transmembrane helix</keyword>
<feature type="transmembrane region" description="Helical" evidence="1">
    <location>
        <begin position="37"/>
        <end position="53"/>
    </location>
</feature>
<reference evidence="2 3" key="1">
    <citation type="journal article" date="2012" name="Science">
        <title>Ecological populations of bacteria act as socially cohesive units of antibiotic production and resistance.</title>
        <authorList>
            <person name="Cordero O.X."/>
            <person name="Wildschutte H."/>
            <person name="Kirkup B."/>
            <person name="Proehl S."/>
            <person name="Ngo L."/>
            <person name="Hussain F."/>
            <person name="Le Roux F."/>
            <person name="Mincer T."/>
            <person name="Polz M.F."/>
        </authorList>
    </citation>
    <scope>NUCLEOTIDE SEQUENCE [LARGE SCALE GENOMIC DNA]</scope>
    <source>
        <strain evidence="2 3">FF-238</strain>
    </source>
</reference>
<evidence type="ECO:0000256" key="1">
    <source>
        <dbReference type="SAM" id="Phobius"/>
    </source>
</evidence>
<accession>A0A1E5CZW3</accession>
<feature type="transmembrane region" description="Helical" evidence="1">
    <location>
        <begin position="94"/>
        <end position="115"/>
    </location>
</feature>
<gene>
    <name evidence="2" type="ORF">A130_15470</name>
</gene>
<dbReference type="EMBL" id="AJYW02000117">
    <property type="protein sequence ID" value="OEE76473.1"/>
    <property type="molecule type" value="Genomic_DNA"/>
</dbReference>
<keyword evidence="1" id="KW-0472">Membrane</keyword>
<keyword evidence="1" id="KW-0812">Transmembrane</keyword>